<dbReference type="PROSITE" id="PS50157">
    <property type="entry name" value="ZINC_FINGER_C2H2_2"/>
    <property type="match status" value="2"/>
</dbReference>
<proteinExistence type="predicted"/>
<organism evidence="12 13">
    <name type="scientific">Grallaria varia</name>
    <name type="common">variegated antpitta</name>
    <dbReference type="NCBI Taxonomy" id="117165"/>
    <lineage>
        <taxon>Eukaryota</taxon>
        <taxon>Metazoa</taxon>
        <taxon>Chordata</taxon>
        <taxon>Craniata</taxon>
        <taxon>Vertebrata</taxon>
        <taxon>Euteleostomi</taxon>
        <taxon>Archelosauria</taxon>
        <taxon>Archosauria</taxon>
        <taxon>Dinosauria</taxon>
        <taxon>Saurischia</taxon>
        <taxon>Theropoda</taxon>
        <taxon>Coelurosauria</taxon>
        <taxon>Aves</taxon>
        <taxon>Neognathae</taxon>
        <taxon>Neoaves</taxon>
        <taxon>Telluraves</taxon>
        <taxon>Australaves</taxon>
        <taxon>Passeriformes</taxon>
        <taxon>Formicariidae</taxon>
        <taxon>Grallaria</taxon>
    </lineage>
</organism>
<keyword evidence="9" id="KW-0539">Nucleus</keyword>
<keyword evidence="6" id="KW-0862">Zinc</keyword>
<dbReference type="PROSITE" id="PS00028">
    <property type="entry name" value="ZINC_FINGER_C2H2_1"/>
    <property type="match status" value="2"/>
</dbReference>
<sequence length="53" mass="6077">RPCTCSECGKSFSSSSPLITHQLVHTGEWPYKCRKCGMRFSVRSHLICHKKTH</sequence>
<evidence type="ECO:0000256" key="7">
    <source>
        <dbReference type="ARBA" id="ARBA00023015"/>
    </source>
</evidence>
<feature type="domain" description="C2H2-type" evidence="11">
    <location>
        <begin position="31"/>
        <end position="53"/>
    </location>
</feature>
<keyword evidence="3" id="KW-0479">Metal-binding</keyword>
<feature type="non-terminal residue" evidence="12">
    <location>
        <position position="1"/>
    </location>
</feature>
<keyword evidence="13" id="KW-1185">Reference proteome</keyword>
<evidence type="ECO:0000256" key="3">
    <source>
        <dbReference type="ARBA" id="ARBA00022723"/>
    </source>
</evidence>
<evidence type="ECO:0000256" key="1">
    <source>
        <dbReference type="ARBA" id="ARBA00003767"/>
    </source>
</evidence>
<evidence type="ECO:0000259" key="11">
    <source>
        <dbReference type="PROSITE" id="PS50157"/>
    </source>
</evidence>
<dbReference type="AlphaFoldDB" id="A0A7K8ZMK1"/>
<protein>
    <submittedName>
        <fullName evidence="12">ZN300 protein</fullName>
    </submittedName>
</protein>
<dbReference type="InterPro" id="IPR050331">
    <property type="entry name" value="Zinc_finger"/>
</dbReference>
<evidence type="ECO:0000256" key="10">
    <source>
        <dbReference type="PROSITE-ProRule" id="PRU00042"/>
    </source>
</evidence>
<dbReference type="SMART" id="SM00355">
    <property type="entry name" value="ZnF_C2H2"/>
    <property type="match status" value="2"/>
</dbReference>
<keyword evidence="8" id="KW-0804">Transcription</keyword>
<evidence type="ECO:0000313" key="12">
    <source>
        <dbReference type="EMBL" id="NXG16653.1"/>
    </source>
</evidence>
<comment type="caution">
    <text evidence="12">The sequence shown here is derived from an EMBL/GenBank/DDBJ whole genome shotgun (WGS) entry which is preliminary data.</text>
</comment>
<evidence type="ECO:0000256" key="6">
    <source>
        <dbReference type="ARBA" id="ARBA00022833"/>
    </source>
</evidence>
<dbReference type="FunFam" id="3.30.160.60:FF:001100">
    <property type="entry name" value="Zinc finger protein 184"/>
    <property type="match status" value="1"/>
</dbReference>
<evidence type="ECO:0000256" key="8">
    <source>
        <dbReference type="ARBA" id="ARBA00023163"/>
    </source>
</evidence>
<dbReference type="PANTHER" id="PTHR16515">
    <property type="entry name" value="PR DOMAIN ZINC FINGER PROTEIN"/>
    <property type="match status" value="1"/>
</dbReference>
<feature type="non-terminal residue" evidence="12">
    <location>
        <position position="53"/>
    </location>
</feature>
<evidence type="ECO:0000256" key="9">
    <source>
        <dbReference type="ARBA" id="ARBA00023242"/>
    </source>
</evidence>
<dbReference type="EMBL" id="VWZG01003867">
    <property type="protein sequence ID" value="NXG16653.1"/>
    <property type="molecule type" value="Genomic_DNA"/>
</dbReference>
<dbReference type="Gene3D" id="3.30.160.60">
    <property type="entry name" value="Classic Zinc Finger"/>
    <property type="match status" value="2"/>
</dbReference>
<dbReference type="Pfam" id="PF00096">
    <property type="entry name" value="zf-C2H2"/>
    <property type="match status" value="2"/>
</dbReference>
<dbReference type="InterPro" id="IPR013087">
    <property type="entry name" value="Znf_C2H2_type"/>
</dbReference>
<keyword evidence="7" id="KW-0805">Transcription regulation</keyword>
<evidence type="ECO:0000313" key="13">
    <source>
        <dbReference type="Proteomes" id="UP000591535"/>
    </source>
</evidence>
<evidence type="ECO:0000256" key="4">
    <source>
        <dbReference type="ARBA" id="ARBA00022737"/>
    </source>
</evidence>
<dbReference type="PANTHER" id="PTHR16515:SF66">
    <property type="entry name" value="C2H2-TYPE DOMAIN-CONTAINING PROTEIN"/>
    <property type="match status" value="1"/>
</dbReference>
<evidence type="ECO:0000256" key="5">
    <source>
        <dbReference type="ARBA" id="ARBA00022771"/>
    </source>
</evidence>
<evidence type="ECO:0000256" key="2">
    <source>
        <dbReference type="ARBA" id="ARBA00004123"/>
    </source>
</evidence>
<dbReference type="GO" id="GO:0010468">
    <property type="term" value="P:regulation of gene expression"/>
    <property type="evidence" value="ECO:0007669"/>
    <property type="project" value="TreeGrafter"/>
</dbReference>
<dbReference type="SUPFAM" id="SSF57667">
    <property type="entry name" value="beta-beta-alpha zinc fingers"/>
    <property type="match status" value="1"/>
</dbReference>
<dbReference type="GO" id="GO:0008270">
    <property type="term" value="F:zinc ion binding"/>
    <property type="evidence" value="ECO:0007669"/>
    <property type="project" value="UniProtKB-KW"/>
</dbReference>
<dbReference type="InterPro" id="IPR036236">
    <property type="entry name" value="Znf_C2H2_sf"/>
</dbReference>
<dbReference type="FunFam" id="3.30.160.60:FF:000176">
    <property type="entry name" value="zinc finger protein 70"/>
    <property type="match status" value="1"/>
</dbReference>
<accession>A0A7K8ZMK1</accession>
<keyword evidence="4" id="KW-0677">Repeat</keyword>
<dbReference type="GO" id="GO:0005634">
    <property type="term" value="C:nucleus"/>
    <property type="evidence" value="ECO:0007669"/>
    <property type="project" value="UniProtKB-SubCell"/>
</dbReference>
<comment type="function">
    <text evidence="1">May be involved in transcriptional regulation.</text>
</comment>
<gene>
    <name evidence="12" type="primary">Znf300</name>
    <name evidence="12" type="ORF">GRAVAR_R08917</name>
</gene>
<reference evidence="12 13" key="1">
    <citation type="submission" date="2019-09" db="EMBL/GenBank/DDBJ databases">
        <title>Bird 10,000 Genomes (B10K) Project - Family phase.</title>
        <authorList>
            <person name="Zhang G."/>
        </authorList>
    </citation>
    <scope>NUCLEOTIDE SEQUENCE [LARGE SCALE GENOMIC DNA]</scope>
    <source>
        <strain evidence="12">B10K-DU-001-02</strain>
        <tissue evidence="12">Muscle</tissue>
    </source>
</reference>
<keyword evidence="5 10" id="KW-0863">Zinc-finger</keyword>
<name>A0A7K8ZMK1_9PASS</name>
<feature type="domain" description="C2H2-type" evidence="11">
    <location>
        <begin position="3"/>
        <end position="30"/>
    </location>
</feature>
<comment type="subcellular location">
    <subcellularLocation>
        <location evidence="2">Nucleus</location>
    </subcellularLocation>
</comment>
<dbReference type="Proteomes" id="UP000591535">
    <property type="component" value="Unassembled WGS sequence"/>
</dbReference>